<protein>
    <submittedName>
        <fullName evidence="2">CoA transferase</fullName>
    </submittedName>
</protein>
<keyword evidence="3" id="KW-1185">Reference proteome</keyword>
<dbReference type="InterPro" id="IPR044855">
    <property type="entry name" value="CoA-Trfase_III_dom3_sf"/>
</dbReference>
<dbReference type="InterPro" id="IPR003673">
    <property type="entry name" value="CoA-Trfase_fam_III"/>
</dbReference>
<dbReference type="InterPro" id="IPR023606">
    <property type="entry name" value="CoA-Trfase_III_dom_1_sf"/>
</dbReference>
<proteinExistence type="predicted"/>
<dbReference type="Gene3D" id="3.30.1540.10">
    <property type="entry name" value="formyl-coa transferase, domain 3"/>
    <property type="match status" value="1"/>
</dbReference>
<keyword evidence="1 2" id="KW-0808">Transferase</keyword>
<reference evidence="2" key="1">
    <citation type="submission" date="2022-08" db="EMBL/GenBank/DDBJ databases">
        <title>Alicyclobacillus dauci DSM2870, complete genome.</title>
        <authorList>
            <person name="Wang Q."/>
            <person name="Cai R."/>
            <person name="Wang Z."/>
        </authorList>
    </citation>
    <scope>NUCLEOTIDE SEQUENCE</scope>
    <source>
        <strain evidence="2">DSM 28700</strain>
    </source>
</reference>
<dbReference type="RefSeq" id="WP_268044587.1">
    <property type="nucleotide sequence ID" value="NZ_CP104064.1"/>
</dbReference>
<dbReference type="InterPro" id="IPR050483">
    <property type="entry name" value="CoA-transferase_III_domain"/>
</dbReference>
<dbReference type="GO" id="GO:0016740">
    <property type="term" value="F:transferase activity"/>
    <property type="evidence" value="ECO:0007669"/>
    <property type="project" value="UniProtKB-KW"/>
</dbReference>
<evidence type="ECO:0000256" key="1">
    <source>
        <dbReference type="ARBA" id="ARBA00022679"/>
    </source>
</evidence>
<organism evidence="2 3">
    <name type="scientific">Alicyclobacillus dauci</name>
    <dbReference type="NCBI Taxonomy" id="1475485"/>
    <lineage>
        <taxon>Bacteria</taxon>
        <taxon>Bacillati</taxon>
        <taxon>Bacillota</taxon>
        <taxon>Bacilli</taxon>
        <taxon>Bacillales</taxon>
        <taxon>Alicyclobacillaceae</taxon>
        <taxon>Alicyclobacillus</taxon>
    </lineage>
</organism>
<evidence type="ECO:0000313" key="3">
    <source>
        <dbReference type="Proteomes" id="UP001164803"/>
    </source>
</evidence>
<sequence>MTNVKAPLQGVRILAVSQYGAGPFATQLLCDLGAEVIKVENPSDGGDVGRRVPPLFAENNSSLFFESHNRGKKSVGLRIDTPAGQSVLRKLARESDVVFHNLRGDVAIRLGLTYAALQEVNPRLVCCALTGYGMHGPEASLPGYDYLFQGRAGWMSLTGPPDSYPIKSGLSLVDLSAGMMAALSMASAVYQVRETGIGGDVEVSLYDTALSLLGYIGTWTMSREWEADRLAHSAHPSVIPFQEFPTADGHIVIACVKDKFFFKLCDIMELSDLRERYPTMFERVQNRSQVTRTLEARFRTLSTREWMEKLRGHVPCEPVYTVKEALDSGEIPRQRGLLIEYEHPTLGICKTLGPPFKGWWKPTGMRAPFFGENTIDILRNIGGLSEQEVAELEQGGIVCRGDAPCGH</sequence>
<dbReference type="Pfam" id="PF02515">
    <property type="entry name" value="CoA_transf_3"/>
    <property type="match status" value="1"/>
</dbReference>
<dbReference type="SUPFAM" id="SSF89796">
    <property type="entry name" value="CoA-transferase family III (CaiB/BaiF)"/>
    <property type="match status" value="1"/>
</dbReference>
<accession>A0ABY6Z2S3</accession>
<name>A0ABY6Z2S3_9BACL</name>
<dbReference type="EMBL" id="CP104064">
    <property type="protein sequence ID" value="WAH37142.1"/>
    <property type="molecule type" value="Genomic_DNA"/>
</dbReference>
<gene>
    <name evidence="2" type="ORF">NZD86_00745</name>
</gene>
<dbReference type="Gene3D" id="3.40.50.10540">
    <property type="entry name" value="Crotonobetainyl-coa:carnitine coa-transferase, domain 1"/>
    <property type="match status" value="1"/>
</dbReference>
<dbReference type="Proteomes" id="UP001164803">
    <property type="component" value="Chromosome"/>
</dbReference>
<evidence type="ECO:0000313" key="2">
    <source>
        <dbReference type="EMBL" id="WAH37142.1"/>
    </source>
</evidence>
<dbReference type="PANTHER" id="PTHR48207">
    <property type="entry name" value="SUCCINATE--HYDROXYMETHYLGLUTARATE COA-TRANSFERASE"/>
    <property type="match status" value="1"/>
</dbReference>
<dbReference type="PANTHER" id="PTHR48207:SF3">
    <property type="entry name" value="SUCCINATE--HYDROXYMETHYLGLUTARATE COA-TRANSFERASE"/>
    <property type="match status" value="1"/>
</dbReference>